<dbReference type="SUPFAM" id="SSF53474">
    <property type="entry name" value="alpha/beta-Hydrolases"/>
    <property type="match status" value="1"/>
</dbReference>
<keyword evidence="2" id="KW-1015">Disulfide bond</keyword>
<reference evidence="6" key="1">
    <citation type="submission" date="2020-03" db="EMBL/GenBank/DDBJ databases">
        <title>FDA dAtabase for Regulatory Grade micrObial Sequences (FDA-ARGOS): Supporting development and validation of Infectious Disease Dx tests.</title>
        <authorList>
            <person name="Campos J."/>
            <person name="Goldberg B."/>
            <person name="Tallon L."/>
            <person name="Sadzewicz L."/>
            <person name="Vavikolanu K."/>
            <person name="Mehta A."/>
            <person name="Aluvathingal J."/>
            <person name="Nadendla S."/>
            <person name="Nandy P."/>
            <person name="Geyer C."/>
            <person name="Yan Y."/>
            <person name="Sichtig H."/>
        </authorList>
    </citation>
    <scope>NUCLEOTIDE SEQUENCE [LARGE SCALE GENOMIC DNA]</scope>
    <source>
        <strain evidence="6">FDAARGOS_652</strain>
    </source>
</reference>
<name>A0A8X7T8P6_CANPA</name>
<comment type="similarity">
    <text evidence="5">Belongs to the AB hydrolase superfamily. Lipase family.</text>
</comment>
<evidence type="ECO:0000256" key="5">
    <source>
        <dbReference type="PIRNR" id="PIRNR029171"/>
    </source>
</evidence>
<evidence type="ECO:0000256" key="3">
    <source>
        <dbReference type="ARBA" id="ARBA00023180"/>
    </source>
</evidence>
<keyword evidence="5" id="KW-0964">Secreted</keyword>
<keyword evidence="5" id="KW-0443">Lipid metabolism</keyword>
<dbReference type="SMR" id="A0A8X7T8P6"/>
<sequence length="465" mass="50809">MHFWFLSIFLIQGVFAAVIAPVKPSQDNFYTPPDGYENSKVGTILKFRNTPFPLSGIINTVNVQNSWQLLVRSEDTFGNPNAIVTTVIQPFNATSDKVVSYQTWEDAANLDCSPSYGIQYGADLTTLISSFEMYFMSALLDQGYYVVTPDYEGPKSTFTVGLQSGKATLNSIRAALGSGNLTGIDSNAEVMMWGYSGGTIASGWAAAIQSEYAPELTDNLIGAALGGFVTNITATAEATDGGLFAGLIANALGGLGNEYSNLTTFMQESVSSEQQPAFERRDDHCLVDSILGNIGSQFFSGEDRWFPDGWKIFDEEPVDSIVKNNGLVYQPKKYLPQIPIFVYQGTQDNIVPIKSAKTTFKQWCEWGLESGEFAEDEATGHITEVFVGAPAALTWIINRFNGVEPVQGCNHTSRASNFDYPGISQSYVEYFTAALNVVLGINMGPLTKREVNSIQDLNNLEYVKV</sequence>
<dbReference type="PANTHER" id="PTHR34853:SF1">
    <property type="entry name" value="LIPASE 5"/>
    <property type="match status" value="1"/>
</dbReference>
<dbReference type="EMBL" id="JABWAB010000013">
    <property type="protein sequence ID" value="KAF6042841.1"/>
    <property type="molecule type" value="Genomic_DNA"/>
</dbReference>
<feature type="signal peptide" evidence="5">
    <location>
        <begin position="1"/>
        <end position="16"/>
    </location>
</feature>
<dbReference type="InterPro" id="IPR005152">
    <property type="entry name" value="Lipase_secreted"/>
</dbReference>
<dbReference type="GO" id="GO:0016042">
    <property type="term" value="P:lipid catabolic process"/>
    <property type="evidence" value="ECO:0007669"/>
    <property type="project" value="UniProtKB-UniRule"/>
</dbReference>
<evidence type="ECO:0000313" key="7">
    <source>
        <dbReference type="Proteomes" id="UP000590412"/>
    </source>
</evidence>
<gene>
    <name evidence="6" type="primary">LIP5</name>
    <name evidence="6" type="ORF">FOB60_005595</name>
</gene>
<evidence type="ECO:0000256" key="1">
    <source>
        <dbReference type="ARBA" id="ARBA00022729"/>
    </source>
</evidence>
<keyword evidence="3" id="KW-0325">Glycoprotein</keyword>
<dbReference type="GO" id="GO:0004806">
    <property type="term" value="F:triacylglycerol lipase activity"/>
    <property type="evidence" value="ECO:0007669"/>
    <property type="project" value="UniProtKB-UniRule"/>
</dbReference>
<dbReference type="EC" id="3.1.1.3" evidence="5"/>
<dbReference type="Pfam" id="PF03583">
    <property type="entry name" value="LIP"/>
    <property type="match status" value="1"/>
</dbReference>
<dbReference type="Gene3D" id="3.40.50.1820">
    <property type="entry name" value="alpha/beta hydrolase"/>
    <property type="match status" value="1"/>
</dbReference>
<proteinExistence type="inferred from homology"/>
<comment type="catalytic activity">
    <reaction evidence="4">
        <text>a triacylglycerol + H2O = a diacylglycerol + a fatty acid + H(+)</text>
        <dbReference type="Rhea" id="RHEA:12044"/>
        <dbReference type="ChEBI" id="CHEBI:15377"/>
        <dbReference type="ChEBI" id="CHEBI:15378"/>
        <dbReference type="ChEBI" id="CHEBI:17855"/>
        <dbReference type="ChEBI" id="CHEBI:18035"/>
        <dbReference type="ChEBI" id="CHEBI:28868"/>
        <dbReference type="EC" id="3.1.1.3"/>
    </reaction>
    <physiologicalReaction direction="left-to-right" evidence="4">
        <dbReference type="Rhea" id="RHEA:12045"/>
    </physiologicalReaction>
</comment>
<keyword evidence="1 5" id="KW-0732">Signal</keyword>
<organism evidence="6 7">
    <name type="scientific">Candida parapsilosis</name>
    <name type="common">Yeast</name>
    <dbReference type="NCBI Taxonomy" id="5480"/>
    <lineage>
        <taxon>Eukaryota</taxon>
        <taxon>Fungi</taxon>
        <taxon>Dikarya</taxon>
        <taxon>Ascomycota</taxon>
        <taxon>Saccharomycotina</taxon>
        <taxon>Pichiomycetes</taxon>
        <taxon>Debaryomycetaceae</taxon>
        <taxon>Candida/Lodderomyces clade</taxon>
        <taxon>Candida</taxon>
    </lineage>
</organism>
<accession>A0A8X7T8P6</accession>
<dbReference type="Proteomes" id="UP000590412">
    <property type="component" value="Unassembled WGS sequence"/>
</dbReference>
<feature type="chain" id="PRO_5044536506" description="Lipase" evidence="5">
    <location>
        <begin position="17"/>
        <end position="465"/>
    </location>
</feature>
<protein>
    <recommendedName>
        <fullName evidence="5">Lipase</fullName>
        <ecNumber evidence="5">3.1.1.3</ecNumber>
    </recommendedName>
</protein>
<keyword evidence="5" id="KW-0442">Lipid degradation</keyword>
<evidence type="ECO:0000256" key="4">
    <source>
        <dbReference type="ARBA" id="ARBA00023369"/>
    </source>
</evidence>
<evidence type="ECO:0000313" key="6">
    <source>
        <dbReference type="EMBL" id="KAF6042841.1"/>
    </source>
</evidence>
<comment type="caution">
    <text evidence="6">The sequence shown here is derived from an EMBL/GenBank/DDBJ whole genome shotgun (WGS) entry which is preliminary data.</text>
</comment>
<dbReference type="Gene3D" id="1.10.260.130">
    <property type="match status" value="1"/>
</dbReference>
<evidence type="ECO:0000256" key="2">
    <source>
        <dbReference type="ARBA" id="ARBA00023157"/>
    </source>
</evidence>
<dbReference type="InterPro" id="IPR029058">
    <property type="entry name" value="AB_hydrolase_fold"/>
</dbReference>
<dbReference type="AlphaFoldDB" id="A0A8X7T8P6"/>
<dbReference type="PIRSF" id="PIRSF029171">
    <property type="entry name" value="Esterase_LipA"/>
    <property type="match status" value="1"/>
</dbReference>
<dbReference type="PANTHER" id="PTHR34853">
    <property type="match status" value="1"/>
</dbReference>